<comment type="caution">
    <text evidence="1">The sequence shown here is derived from an EMBL/GenBank/DDBJ whole genome shotgun (WGS) entry which is preliminary data.</text>
</comment>
<keyword evidence="2" id="KW-1185">Reference proteome</keyword>
<evidence type="ECO:0000313" key="2">
    <source>
        <dbReference type="Proteomes" id="UP001603857"/>
    </source>
</evidence>
<proteinExistence type="predicted"/>
<organism evidence="1 2">
    <name type="scientific">Flemingia macrophylla</name>
    <dbReference type="NCBI Taxonomy" id="520843"/>
    <lineage>
        <taxon>Eukaryota</taxon>
        <taxon>Viridiplantae</taxon>
        <taxon>Streptophyta</taxon>
        <taxon>Embryophyta</taxon>
        <taxon>Tracheophyta</taxon>
        <taxon>Spermatophyta</taxon>
        <taxon>Magnoliopsida</taxon>
        <taxon>eudicotyledons</taxon>
        <taxon>Gunneridae</taxon>
        <taxon>Pentapetalae</taxon>
        <taxon>rosids</taxon>
        <taxon>fabids</taxon>
        <taxon>Fabales</taxon>
        <taxon>Fabaceae</taxon>
        <taxon>Papilionoideae</taxon>
        <taxon>50 kb inversion clade</taxon>
        <taxon>NPAAA clade</taxon>
        <taxon>indigoferoid/millettioid clade</taxon>
        <taxon>Phaseoleae</taxon>
        <taxon>Flemingia</taxon>
    </lineage>
</organism>
<accession>A0ABD1MY44</accession>
<gene>
    <name evidence="1" type="ORF">Fmac_008501</name>
</gene>
<name>A0ABD1MY44_9FABA</name>
<sequence length="59" mass="6132">MSLTKLPALGLPELGAHFCPINDPNGDNRDGQTTTAVATVLAETELPKIGSSGANLKRE</sequence>
<dbReference type="AlphaFoldDB" id="A0ABD1MY44"/>
<reference evidence="1 2" key="1">
    <citation type="submission" date="2024-08" db="EMBL/GenBank/DDBJ databases">
        <title>Insights into the chromosomal genome structure of Flemingia macrophylla.</title>
        <authorList>
            <person name="Ding Y."/>
            <person name="Zhao Y."/>
            <person name="Bi W."/>
            <person name="Wu M."/>
            <person name="Zhao G."/>
            <person name="Gong Y."/>
            <person name="Li W."/>
            <person name="Zhang P."/>
        </authorList>
    </citation>
    <scope>NUCLEOTIDE SEQUENCE [LARGE SCALE GENOMIC DNA]</scope>
    <source>
        <strain evidence="1">DYQJB</strain>
        <tissue evidence="1">Leaf</tissue>
    </source>
</reference>
<evidence type="ECO:0000313" key="1">
    <source>
        <dbReference type="EMBL" id="KAL2340561.1"/>
    </source>
</evidence>
<protein>
    <submittedName>
        <fullName evidence="1">Uncharacterized protein</fullName>
    </submittedName>
</protein>
<dbReference type="EMBL" id="JBGMDY010000003">
    <property type="protein sequence ID" value="KAL2340561.1"/>
    <property type="molecule type" value="Genomic_DNA"/>
</dbReference>
<dbReference type="Proteomes" id="UP001603857">
    <property type="component" value="Unassembled WGS sequence"/>
</dbReference>